<gene>
    <name evidence="11" type="ORF">SAMN04488238_102170</name>
</gene>
<dbReference type="SUPFAM" id="SSF55874">
    <property type="entry name" value="ATPase domain of HSP90 chaperone/DNA topoisomerase II/histidine kinase"/>
    <property type="match status" value="1"/>
</dbReference>
<evidence type="ECO:0000256" key="8">
    <source>
        <dbReference type="SAM" id="Phobius"/>
    </source>
</evidence>
<keyword evidence="6" id="KW-0902">Two-component regulatory system</keyword>
<dbReference type="Pfam" id="PF00512">
    <property type="entry name" value="HisKA"/>
    <property type="match status" value="1"/>
</dbReference>
<dbReference type="PANTHER" id="PTHR43047:SF78">
    <property type="entry name" value="SENSORY_REGULATORY PROTEIN RPFC"/>
    <property type="match status" value="1"/>
</dbReference>
<reference evidence="11 12" key="1">
    <citation type="submission" date="2016-10" db="EMBL/GenBank/DDBJ databases">
        <authorList>
            <person name="de Groot N.N."/>
        </authorList>
    </citation>
    <scope>NUCLEOTIDE SEQUENCE [LARGE SCALE GENOMIC DNA]</scope>
    <source>
        <strain evidence="11 12">CGMCC 1.8894</strain>
    </source>
</reference>
<dbReference type="Gene3D" id="3.40.50.2300">
    <property type="match status" value="1"/>
</dbReference>
<dbReference type="EC" id="2.7.13.3" evidence="2"/>
<keyword evidence="3 7" id="KW-0597">Phosphoprotein</keyword>
<dbReference type="FunFam" id="3.30.565.10:FF:000010">
    <property type="entry name" value="Sensor histidine kinase RcsC"/>
    <property type="match status" value="1"/>
</dbReference>
<dbReference type="STRING" id="564137.SAMN04488238_102170"/>
<feature type="modified residue" description="4-aspartylphosphate" evidence="7">
    <location>
        <position position="633"/>
    </location>
</feature>
<evidence type="ECO:0000256" key="5">
    <source>
        <dbReference type="ARBA" id="ARBA00022777"/>
    </source>
</evidence>
<evidence type="ECO:0000256" key="3">
    <source>
        <dbReference type="ARBA" id="ARBA00022553"/>
    </source>
</evidence>
<dbReference type="SUPFAM" id="SSF52172">
    <property type="entry name" value="CheY-like"/>
    <property type="match status" value="1"/>
</dbReference>
<dbReference type="InterPro" id="IPR036890">
    <property type="entry name" value="HATPase_C_sf"/>
</dbReference>
<comment type="catalytic activity">
    <reaction evidence="1">
        <text>ATP + protein L-histidine = ADP + protein N-phospho-L-histidine.</text>
        <dbReference type="EC" id="2.7.13.3"/>
    </reaction>
</comment>
<dbReference type="PROSITE" id="PS50110">
    <property type="entry name" value="RESPONSE_REGULATORY"/>
    <property type="match status" value="1"/>
</dbReference>
<dbReference type="RefSeq" id="WP_176846874.1">
    <property type="nucleotide sequence ID" value="NZ_CP061498.1"/>
</dbReference>
<dbReference type="EMBL" id="FNOM01000002">
    <property type="protein sequence ID" value="SDW47181.1"/>
    <property type="molecule type" value="Genomic_DNA"/>
</dbReference>
<dbReference type="InterPro" id="IPR003594">
    <property type="entry name" value="HATPase_dom"/>
</dbReference>
<dbReference type="InterPro" id="IPR005467">
    <property type="entry name" value="His_kinase_dom"/>
</dbReference>
<evidence type="ECO:0000256" key="4">
    <source>
        <dbReference type="ARBA" id="ARBA00022679"/>
    </source>
</evidence>
<dbReference type="SUPFAM" id="SSF47384">
    <property type="entry name" value="Homodimeric domain of signal transducing histidine kinase"/>
    <property type="match status" value="1"/>
</dbReference>
<keyword evidence="4" id="KW-0808">Transferase</keyword>
<dbReference type="CDD" id="cd16922">
    <property type="entry name" value="HATPase_EvgS-ArcB-TorS-like"/>
    <property type="match status" value="1"/>
</dbReference>
<sequence length="723" mass="76572">MSVKIPTPKRLSSLLTLMTVCAIIIFIGTLFGVATRLASDFDDNARKDAVQRVESGLRIMTERLVATSVDYANWTDHYLAVQHRNIVWLAENVGVAVQEANLTSLVIVGGGPLEGIHGWSHDRHNQLTEIDFQEVFDFAATYFAENGAAPDAGPLTAYRWIGGELWLLAIDYILPGAAMRGPLLPTAKLILGWPVSSRLPLILGDTLLLSDVRVRTFPQDNAAALALPASGGPPTWITWTLPTPGTHAITAVIAPTGVALALLLLMLGACVFVARGLANDLDHALCTATAASQAKSGFLTHMSHEIRTPLNGVIGMAELLGNTRLDAEQRGMLAIIQHSGDNLLKLINDILDLARIESGKLTIISAPFALESVVAQVEALHGTIAGAKGVALEVRRGAGLPDLVQGDETRMLQILNNVLGNAVKFTEAGQIVMEVSSDHEDHIVFCVTDTGIGMTEEQISRFFIAFEQADAETAQRFGGTGLGMSIVKQLVEVMGGSISVDSTPGQGTGVTIRLPSRVAGAPTLPATPGATPTLSAGPKVGAADMSDTAPGGTTGTNDHAIAATGSGPDPGAVPAPDERLTTLRLLVAEDNATNRHILALMLDKLGVRSTFAKNGVEACQFWRDGQFDLILMDISMPVMDGFAALAQIQRCARDSRRAPPCVIAVTANVMAAQIESYQAAGFVDTLAKPIRRAALHEVLLRHCRPAAPDDQRHLTGLAQDGVL</sequence>
<dbReference type="Gene3D" id="1.10.287.130">
    <property type="match status" value="1"/>
</dbReference>
<feature type="domain" description="Response regulatory" evidence="10">
    <location>
        <begin position="584"/>
        <end position="703"/>
    </location>
</feature>
<dbReference type="InterPro" id="IPR036097">
    <property type="entry name" value="HisK_dim/P_sf"/>
</dbReference>
<dbReference type="CDD" id="cd17546">
    <property type="entry name" value="REC_hyHK_CKI1_RcsC-like"/>
    <property type="match status" value="1"/>
</dbReference>
<dbReference type="Proteomes" id="UP000198539">
    <property type="component" value="Unassembled WGS sequence"/>
</dbReference>
<keyword evidence="8" id="KW-0812">Transmembrane</keyword>
<dbReference type="SMART" id="SM00387">
    <property type="entry name" value="HATPase_c"/>
    <property type="match status" value="1"/>
</dbReference>
<dbReference type="InterPro" id="IPR004358">
    <property type="entry name" value="Sig_transdc_His_kin-like_C"/>
</dbReference>
<keyword evidence="8" id="KW-0472">Membrane</keyword>
<name>A0A1H2TTN5_9RHOB</name>
<organism evidence="11 12">
    <name type="scientific">Roseicitreum antarcticum</name>
    <dbReference type="NCBI Taxonomy" id="564137"/>
    <lineage>
        <taxon>Bacteria</taxon>
        <taxon>Pseudomonadati</taxon>
        <taxon>Pseudomonadota</taxon>
        <taxon>Alphaproteobacteria</taxon>
        <taxon>Rhodobacterales</taxon>
        <taxon>Paracoccaceae</taxon>
        <taxon>Roseicitreum</taxon>
    </lineage>
</organism>
<evidence type="ECO:0000256" key="1">
    <source>
        <dbReference type="ARBA" id="ARBA00000085"/>
    </source>
</evidence>
<feature type="transmembrane region" description="Helical" evidence="8">
    <location>
        <begin position="12"/>
        <end position="34"/>
    </location>
</feature>
<dbReference type="AlphaFoldDB" id="A0A1H2TTN5"/>
<evidence type="ECO:0000256" key="7">
    <source>
        <dbReference type="PROSITE-ProRule" id="PRU00169"/>
    </source>
</evidence>
<dbReference type="GO" id="GO:0000155">
    <property type="term" value="F:phosphorelay sensor kinase activity"/>
    <property type="evidence" value="ECO:0007669"/>
    <property type="project" value="InterPro"/>
</dbReference>
<protein>
    <recommendedName>
        <fullName evidence="2">histidine kinase</fullName>
        <ecNumber evidence="2">2.7.13.3</ecNumber>
    </recommendedName>
</protein>
<dbReference type="PRINTS" id="PR00344">
    <property type="entry name" value="BCTRLSENSOR"/>
</dbReference>
<evidence type="ECO:0000259" key="10">
    <source>
        <dbReference type="PROSITE" id="PS50110"/>
    </source>
</evidence>
<accession>A0A1H2TTN5</accession>
<evidence type="ECO:0000313" key="12">
    <source>
        <dbReference type="Proteomes" id="UP000198539"/>
    </source>
</evidence>
<evidence type="ECO:0000256" key="2">
    <source>
        <dbReference type="ARBA" id="ARBA00012438"/>
    </source>
</evidence>
<dbReference type="Pfam" id="PF00072">
    <property type="entry name" value="Response_reg"/>
    <property type="match status" value="1"/>
</dbReference>
<dbReference type="PROSITE" id="PS50109">
    <property type="entry name" value="HIS_KIN"/>
    <property type="match status" value="1"/>
</dbReference>
<evidence type="ECO:0000259" key="9">
    <source>
        <dbReference type="PROSITE" id="PS50109"/>
    </source>
</evidence>
<keyword evidence="5" id="KW-0418">Kinase</keyword>
<dbReference type="CDD" id="cd00082">
    <property type="entry name" value="HisKA"/>
    <property type="match status" value="1"/>
</dbReference>
<dbReference type="InterPro" id="IPR001789">
    <property type="entry name" value="Sig_transdc_resp-reg_receiver"/>
</dbReference>
<dbReference type="InterPro" id="IPR003661">
    <property type="entry name" value="HisK_dim/P_dom"/>
</dbReference>
<dbReference type="PANTHER" id="PTHR43047">
    <property type="entry name" value="TWO-COMPONENT HISTIDINE PROTEIN KINASE"/>
    <property type="match status" value="1"/>
</dbReference>
<dbReference type="Pfam" id="PF02518">
    <property type="entry name" value="HATPase_c"/>
    <property type="match status" value="1"/>
</dbReference>
<keyword evidence="8" id="KW-1133">Transmembrane helix</keyword>
<feature type="domain" description="Histidine kinase" evidence="9">
    <location>
        <begin position="301"/>
        <end position="518"/>
    </location>
</feature>
<dbReference type="InterPro" id="IPR011006">
    <property type="entry name" value="CheY-like_superfamily"/>
</dbReference>
<evidence type="ECO:0000256" key="6">
    <source>
        <dbReference type="ARBA" id="ARBA00023012"/>
    </source>
</evidence>
<dbReference type="Gene3D" id="3.30.565.10">
    <property type="entry name" value="Histidine kinase-like ATPase, C-terminal domain"/>
    <property type="match status" value="1"/>
</dbReference>
<dbReference type="SMART" id="SM00448">
    <property type="entry name" value="REC"/>
    <property type="match status" value="1"/>
</dbReference>
<proteinExistence type="predicted"/>
<keyword evidence="12" id="KW-1185">Reference proteome</keyword>
<dbReference type="SMART" id="SM00388">
    <property type="entry name" value="HisKA"/>
    <property type="match status" value="1"/>
</dbReference>
<evidence type="ECO:0000313" key="11">
    <source>
        <dbReference type="EMBL" id="SDW47181.1"/>
    </source>
</evidence>